<dbReference type="SUPFAM" id="SSF53335">
    <property type="entry name" value="S-adenosyl-L-methionine-dependent methyltransferases"/>
    <property type="match status" value="1"/>
</dbReference>
<evidence type="ECO:0008006" key="4">
    <source>
        <dbReference type="Google" id="ProtNLM"/>
    </source>
</evidence>
<protein>
    <recommendedName>
        <fullName evidence="4">S-adenosyl-L-methionine-dependent methyltransferase</fullName>
    </recommendedName>
</protein>
<keyword evidence="3" id="KW-1185">Reference proteome</keyword>
<dbReference type="OrthoDB" id="2013972at2759"/>
<gene>
    <name evidence="2" type="ORF">K431DRAFT_285007</name>
</gene>
<dbReference type="Proteomes" id="UP000799441">
    <property type="component" value="Unassembled WGS sequence"/>
</dbReference>
<dbReference type="InterPro" id="IPR029063">
    <property type="entry name" value="SAM-dependent_MTases_sf"/>
</dbReference>
<comment type="caution">
    <text evidence="2">The sequence shown here is derived from an EMBL/GenBank/DDBJ whole genome shotgun (WGS) entry which is preliminary data.</text>
</comment>
<evidence type="ECO:0000313" key="3">
    <source>
        <dbReference type="Proteomes" id="UP000799441"/>
    </source>
</evidence>
<dbReference type="PANTHER" id="PTHR43036">
    <property type="entry name" value="OSJNBB0011N17.9 PROTEIN"/>
    <property type="match status" value="1"/>
</dbReference>
<evidence type="ECO:0000313" key="2">
    <source>
        <dbReference type="EMBL" id="KAF2721167.1"/>
    </source>
</evidence>
<sequence>MLSFRPALRPLPIISTSSLLLAATFASRPSSQTMPTATSATPGGWHVRRYEPRYQSWPYSDSDFRRMDPSKDSSFYSSPRFVTHIDDAAIVSLSQYYGESLPKQGRVLDFCSSWVSHYPASIESAVDAGDVQITGMGMNKAELDRNQFLNSGRLLVDLNENSDIQAALLESNAIGVDEVDKLDASTCVVSIDYLTRPVEVLRSLRDATKNGGKVHLTISNRCFPTKAMSRWLRVSEDERLMMVGDFLHFAGWKDIEIVELSDGTVETPAPAQEGNAHPGGLQGVFNWFGMGSRDPLWVVRGTKS</sequence>
<dbReference type="Gene3D" id="3.40.50.150">
    <property type="entry name" value="Vaccinia Virus protein VP39"/>
    <property type="match status" value="1"/>
</dbReference>
<feature type="signal peptide" evidence="1">
    <location>
        <begin position="1"/>
        <end position="26"/>
    </location>
</feature>
<evidence type="ECO:0000256" key="1">
    <source>
        <dbReference type="SAM" id="SignalP"/>
    </source>
</evidence>
<accession>A0A9P4UME9</accession>
<proteinExistence type="predicted"/>
<dbReference type="EMBL" id="MU003792">
    <property type="protein sequence ID" value="KAF2721167.1"/>
    <property type="molecule type" value="Genomic_DNA"/>
</dbReference>
<organism evidence="2 3">
    <name type="scientific">Polychaeton citri CBS 116435</name>
    <dbReference type="NCBI Taxonomy" id="1314669"/>
    <lineage>
        <taxon>Eukaryota</taxon>
        <taxon>Fungi</taxon>
        <taxon>Dikarya</taxon>
        <taxon>Ascomycota</taxon>
        <taxon>Pezizomycotina</taxon>
        <taxon>Dothideomycetes</taxon>
        <taxon>Dothideomycetidae</taxon>
        <taxon>Capnodiales</taxon>
        <taxon>Capnodiaceae</taxon>
        <taxon>Polychaeton</taxon>
    </lineage>
</organism>
<reference evidence="2" key="1">
    <citation type="journal article" date="2020" name="Stud. Mycol.">
        <title>101 Dothideomycetes genomes: a test case for predicting lifestyles and emergence of pathogens.</title>
        <authorList>
            <person name="Haridas S."/>
            <person name="Albert R."/>
            <person name="Binder M."/>
            <person name="Bloem J."/>
            <person name="Labutti K."/>
            <person name="Salamov A."/>
            <person name="Andreopoulos B."/>
            <person name="Baker S."/>
            <person name="Barry K."/>
            <person name="Bills G."/>
            <person name="Bluhm B."/>
            <person name="Cannon C."/>
            <person name="Castanera R."/>
            <person name="Culley D."/>
            <person name="Daum C."/>
            <person name="Ezra D."/>
            <person name="Gonzalez J."/>
            <person name="Henrissat B."/>
            <person name="Kuo A."/>
            <person name="Liang C."/>
            <person name="Lipzen A."/>
            <person name="Lutzoni F."/>
            <person name="Magnuson J."/>
            <person name="Mondo S."/>
            <person name="Nolan M."/>
            <person name="Ohm R."/>
            <person name="Pangilinan J."/>
            <person name="Park H.-J."/>
            <person name="Ramirez L."/>
            <person name="Alfaro M."/>
            <person name="Sun H."/>
            <person name="Tritt A."/>
            <person name="Yoshinaga Y."/>
            <person name="Zwiers L.-H."/>
            <person name="Turgeon B."/>
            <person name="Goodwin S."/>
            <person name="Spatafora J."/>
            <person name="Crous P."/>
            <person name="Grigoriev I."/>
        </authorList>
    </citation>
    <scope>NUCLEOTIDE SEQUENCE</scope>
    <source>
        <strain evidence="2">CBS 116435</strain>
    </source>
</reference>
<feature type="chain" id="PRO_5040357942" description="S-adenosyl-L-methionine-dependent methyltransferase" evidence="1">
    <location>
        <begin position="27"/>
        <end position="304"/>
    </location>
</feature>
<dbReference type="PANTHER" id="PTHR43036:SF2">
    <property type="entry name" value="OS04G0481300 PROTEIN"/>
    <property type="match status" value="1"/>
</dbReference>
<name>A0A9P4UME9_9PEZI</name>
<dbReference type="AlphaFoldDB" id="A0A9P4UME9"/>
<keyword evidence="1" id="KW-0732">Signal</keyword>